<protein>
    <submittedName>
        <fullName evidence="5">Uncharacterized protein</fullName>
    </submittedName>
</protein>
<evidence type="ECO:0000256" key="1">
    <source>
        <dbReference type="ARBA" id="ARBA00004123"/>
    </source>
</evidence>
<dbReference type="SUPFAM" id="SSF89550">
    <property type="entry name" value="PHP domain-like"/>
    <property type="match status" value="1"/>
</dbReference>
<comment type="subcellular location">
    <subcellularLocation>
        <location evidence="1">Nucleus</location>
    </subcellularLocation>
</comment>
<dbReference type="Proteomes" id="UP000827721">
    <property type="component" value="Unassembled WGS sequence"/>
</dbReference>
<keyword evidence="6" id="KW-1185">Reference proteome</keyword>
<organism evidence="5 6">
    <name type="scientific">Xanthoceras sorbifolium</name>
    <dbReference type="NCBI Taxonomy" id="99658"/>
    <lineage>
        <taxon>Eukaryota</taxon>
        <taxon>Viridiplantae</taxon>
        <taxon>Streptophyta</taxon>
        <taxon>Embryophyta</taxon>
        <taxon>Tracheophyta</taxon>
        <taxon>Spermatophyta</taxon>
        <taxon>Magnoliopsida</taxon>
        <taxon>eudicotyledons</taxon>
        <taxon>Gunneridae</taxon>
        <taxon>Pentapetalae</taxon>
        <taxon>rosids</taxon>
        <taxon>malvids</taxon>
        <taxon>Sapindales</taxon>
        <taxon>Sapindaceae</taxon>
        <taxon>Xanthoceroideae</taxon>
        <taxon>Xanthoceras</taxon>
    </lineage>
</organism>
<comment type="caution">
    <text evidence="5">The sequence shown here is derived from an EMBL/GenBank/DDBJ whole genome shotgun (WGS) entry which is preliminary data.</text>
</comment>
<feature type="region of interest" description="Disordered" evidence="4">
    <location>
        <begin position="655"/>
        <end position="687"/>
    </location>
</feature>
<dbReference type="Gene3D" id="3.20.20.140">
    <property type="entry name" value="Metal-dependent hydrolases"/>
    <property type="match status" value="1"/>
</dbReference>
<keyword evidence="3" id="KW-0819">tRNA processing</keyword>
<dbReference type="InterPro" id="IPR002738">
    <property type="entry name" value="RNase_P_p30"/>
</dbReference>
<sequence>MGFFDLNIPYLESPPSDNSSSTRKATRVKIVIKAMELGYTGIAYNRTIKGVMSDRDRCSIPLLTLSSVLKIAPSLSSSVGFHRNRLGVPRAASSPFRQYTRLTVCADTVAQCQVLNAGNPVLKTYDLVAVKPLNQSAFDHACEKAEVDIISIDFAEKLPFRLKLPMVKAAIERGVCFEITYSNLIIDLQARRQMISNAKLLVDWTRGKNLILSSGAPSVNELRGPYDVSNLSSLLGLSMERAKAAVSKNCRTLIANSLRKKSFHKETIRVEVISSGEKFDSTEPWSRDWLKWDPISSGEGDLQLDEMAKSFTASSKVSKTVKAIDFASVIGSMPSHGFQVKDLIPGTQAVSQSLDSGKMILSATETVQVSMATNEVSKQPSKLSLLPKTAQTSLDSAPSNHQSSGCEITQTIDLPSHFTGTVINTSDVGTCTTIIEEELENPDVSDELFAVNETERHGHSQHCISTCESDGVSKEIVNSQTLSMDVELDAAGNAGGSSPDAFDFHPCQNEEFKTSKNSDADLGAQNVVIDKVTMDVDVKDQEDKSLALDNVTLQVNRTEKEHNKLMDDRVVSDQNLFQESYDEMKVKDGSPIANHETSKEVTMEEEQRDKMQLTESEDNRIVSVQIPIVESYNEMKANNDSLVANHETEVQAEVTMEEQRRGKQFKRPGDGFVADQNPCESSVANPEAQEDVKMEEQMHGEVDHETDRPASVQCISGKIRAKKLKMPRHAPLLPLKRLLSPISFKKKGHKFKRRIKKV</sequence>
<name>A0ABQ8HIP5_9ROSI</name>
<dbReference type="Pfam" id="PF01876">
    <property type="entry name" value="RNase_P_p30"/>
    <property type="match status" value="1"/>
</dbReference>
<evidence type="ECO:0000256" key="2">
    <source>
        <dbReference type="ARBA" id="ARBA00007331"/>
    </source>
</evidence>
<reference evidence="5 6" key="1">
    <citation type="submission" date="2021-02" db="EMBL/GenBank/DDBJ databases">
        <title>Plant Genome Project.</title>
        <authorList>
            <person name="Zhang R.-G."/>
        </authorList>
    </citation>
    <scope>NUCLEOTIDE SEQUENCE [LARGE SCALE GENOMIC DNA]</scope>
    <source>
        <tissue evidence="5">Leaves</tissue>
    </source>
</reference>
<gene>
    <name evidence="5" type="ORF">JRO89_XS10G0142000</name>
</gene>
<accession>A0ABQ8HIP5</accession>
<evidence type="ECO:0000313" key="6">
    <source>
        <dbReference type="Proteomes" id="UP000827721"/>
    </source>
</evidence>
<evidence type="ECO:0000313" key="5">
    <source>
        <dbReference type="EMBL" id="KAH7560934.1"/>
    </source>
</evidence>
<dbReference type="InterPro" id="IPR016195">
    <property type="entry name" value="Pol/histidinol_Pase-like"/>
</dbReference>
<proteinExistence type="inferred from homology"/>
<comment type="similarity">
    <text evidence="2">Belongs to the eukaryotic/archaeal RNase P protein component 3 family.</text>
</comment>
<dbReference type="PANTHER" id="PTHR13031">
    <property type="entry name" value="RIBONUCLEASE P SUBUNIT P30"/>
    <property type="match status" value="1"/>
</dbReference>
<dbReference type="EMBL" id="JAFEMO010000010">
    <property type="protein sequence ID" value="KAH7560934.1"/>
    <property type="molecule type" value="Genomic_DNA"/>
</dbReference>
<evidence type="ECO:0000256" key="3">
    <source>
        <dbReference type="ARBA" id="ARBA00022694"/>
    </source>
</evidence>
<evidence type="ECO:0000256" key="4">
    <source>
        <dbReference type="SAM" id="MobiDB-lite"/>
    </source>
</evidence>
<dbReference type="PANTHER" id="PTHR13031:SF0">
    <property type="entry name" value="RIBONUCLEASE P PROTEIN SUBUNIT P30"/>
    <property type="match status" value="1"/>
</dbReference>